<dbReference type="Proteomes" id="UP000046393">
    <property type="component" value="Unplaced"/>
</dbReference>
<evidence type="ECO:0000256" key="5">
    <source>
        <dbReference type="ARBA" id="ARBA00034769"/>
    </source>
</evidence>
<evidence type="ECO:0000256" key="2">
    <source>
        <dbReference type="ARBA" id="ARBA00022692"/>
    </source>
</evidence>
<feature type="transmembrane region" description="Helical" evidence="6">
    <location>
        <begin position="7"/>
        <end position="24"/>
    </location>
</feature>
<keyword evidence="6" id="KW-0406">Ion transport</keyword>
<organism evidence="7 8">
    <name type="scientific">Syphacia muris</name>
    <dbReference type="NCBI Taxonomy" id="451379"/>
    <lineage>
        <taxon>Eukaryota</taxon>
        <taxon>Metazoa</taxon>
        <taxon>Ecdysozoa</taxon>
        <taxon>Nematoda</taxon>
        <taxon>Chromadorea</taxon>
        <taxon>Rhabditida</taxon>
        <taxon>Spirurina</taxon>
        <taxon>Oxyuridomorpha</taxon>
        <taxon>Oxyuroidea</taxon>
        <taxon>Oxyuridae</taxon>
        <taxon>Syphacia</taxon>
    </lineage>
</organism>
<evidence type="ECO:0000313" key="8">
    <source>
        <dbReference type="WBParaSite" id="SMUV_0000848701-mRNA-1"/>
    </source>
</evidence>
<dbReference type="GO" id="GO:0005254">
    <property type="term" value="F:chloride channel activity"/>
    <property type="evidence" value="ECO:0007669"/>
    <property type="project" value="UniProtKB-KW"/>
</dbReference>
<keyword evidence="3 6" id="KW-1133">Transmembrane helix</keyword>
<dbReference type="InterPro" id="IPR000615">
    <property type="entry name" value="Bestrophin"/>
</dbReference>
<accession>A0A0N5AUF2</accession>
<keyword evidence="6" id="KW-0813">Transport</keyword>
<reference evidence="8" key="1">
    <citation type="submission" date="2017-02" db="UniProtKB">
        <authorList>
            <consortium name="WormBaseParasite"/>
        </authorList>
    </citation>
    <scope>IDENTIFICATION</scope>
</reference>
<keyword evidence="6" id="KW-1003">Cell membrane</keyword>
<evidence type="ECO:0000256" key="6">
    <source>
        <dbReference type="RuleBase" id="RU363126"/>
    </source>
</evidence>
<keyword evidence="6" id="KW-0869">Chloride channel</keyword>
<keyword evidence="6" id="KW-0407">Ion channel</keyword>
<keyword evidence="2 6" id="KW-0812">Transmembrane</keyword>
<evidence type="ECO:0000256" key="4">
    <source>
        <dbReference type="ARBA" id="ARBA00023136"/>
    </source>
</evidence>
<dbReference type="AlphaFoldDB" id="A0A0N5AUF2"/>
<comment type="function">
    <text evidence="6">Forms chloride channels.</text>
</comment>
<proteinExistence type="inferred from homology"/>
<feature type="transmembrane region" description="Helical" evidence="6">
    <location>
        <begin position="65"/>
        <end position="90"/>
    </location>
</feature>
<name>A0A0N5AUF2_9BILA</name>
<dbReference type="Pfam" id="PF01062">
    <property type="entry name" value="Bestrophin"/>
    <property type="match status" value="1"/>
</dbReference>
<protein>
    <recommendedName>
        <fullName evidence="6">Bestrophin homolog</fullName>
    </recommendedName>
</protein>
<dbReference type="GO" id="GO:0005886">
    <property type="term" value="C:plasma membrane"/>
    <property type="evidence" value="ECO:0007669"/>
    <property type="project" value="UniProtKB-SubCell"/>
</dbReference>
<dbReference type="PANTHER" id="PTHR10736">
    <property type="entry name" value="BESTROPHIN"/>
    <property type="match status" value="1"/>
</dbReference>
<keyword evidence="4 6" id="KW-0472">Membrane</keyword>
<evidence type="ECO:0000256" key="1">
    <source>
        <dbReference type="ARBA" id="ARBA00004370"/>
    </source>
</evidence>
<evidence type="ECO:0000256" key="3">
    <source>
        <dbReference type="ARBA" id="ARBA00022989"/>
    </source>
</evidence>
<dbReference type="GO" id="GO:0034707">
    <property type="term" value="C:chloride channel complex"/>
    <property type="evidence" value="ECO:0007669"/>
    <property type="project" value="UniProtKB-KW"/>
</dbReference>
<comment type="similarity">
    <text evidence="5 6">Belongs to the anion channel-forming bestrophin (TC 1.A.46) family. Calcium-sensitive chloride channel subfamily.</text>
</comment>
<evidence type="ECO:0000313" key="7">
    <source>
        <dbReference type="Proteomes" id="UP000046393"/>
    </source>
</evidence>
<dbReference type="WBParaSite" id="SMUV_0000848701-mRNA-1">
    <property type="protein sequence ID" value="SMUV_0000848701-mRNA-1"/>
    <property type="gene ID" value="SMUV_0000848701"/>
</dbReference>
<feature type="transmembrane region" description="Helical" evidence="6">
    <location>
        <begin position="36"/>
        <end position="53"/>
    </location>
</feature>
<dbReference type="PANTHER" id="PTHR10736:SF0">
    <property type="entry name" value="BESTROPHIN HOMOLOG"/>
    <property type="match status" value="1"/>
</dbReference>
<comment type="subcellular location">
    <subcellularLocation>
        <location evidence="6">Cell membrane</location>
        <topology evidence="6">Multi-pass membrane protein</topology>
    </subcellularLocation>
    <subcellularLocation>
        <location evidence="1">Membrane</location>
    </subcellularLocation>
</comment>
<sequence>MTVPYTSLVATLSFTGFIRAMLIWRGSVWKLVWSELFIWSLLFALFSLIYRLALNDSQQTSFEKFCVYCYMHADMIPFEFILGYYITLIVSRWSKFWINLGFLDNICLTTIVHLRHGDIERAQLYRRNIVRMILLYQIMVYRIICPGVRKMYPTLESLVEAGITYIHLKFFLGYINESEIEHFAENKFWMPIKWCMYLIRDARKEGLIINDFGVQQIYEYVIAFRENVIHLWLSDWVPVPLAYTQIAFTSIRIYFLVLIFGRQFLQTGSSLVQAQIDVYVPFITIIQFITYVGWCKLGETLVNPFGSDDDDFDYKFVMNRNLNVLIFLNIF</sequence>
<keyword evidence="7" id="KW-1185">Reference proteome</keyword>
<keyword evidence="6" id="KW-0868">Chloride</keyword>
<dbReference type="InterPro" id="IPR021134">
    <property type="entry name" value="Bestrophin-like"/>
</dbReference>